<dbReference type="EMBL" id="JAAAIL010000440">
    <property type="protein sequence ID" value="KAG0275753.1"/>
    <property type="molecule type" value="Genomic_DNA"/>
</dbReference>
<evidence type="ECO:0000313" key="3">
    <source>
        <dbReference type="Proteomes" id="UP001194580"/>
    </source>
</evidence>
<name>A0AAD4DEN5_9FUNG</name>
<dbReference type="Proteomes" id="UP001194580">
    <property type="component" value="Unassembled WGS sequence"/>
</dbReference>
<protein>
    <submittedName>
        <fullName evidence="2">Uncharacterized protein</fullName>
    </submittedName>
</protein>
<dbReference type="AlphaFoldDB" id="A0AAD4DEN5"/>
<gene>
    <name evidence="2" type="ORF">BGZ95_008415</name>
</gene>
<evidence type="ECO:0000256" key="1">
    <source>
        <dbReference type="SAM" id="MobiDB-lite"/>
    </source>
</evidence>
<accession>A0AAD4DEN5</accession>
<organism evidence="2 3">
    <name type="scientific">Linnemannia exigua</name>
    <dbReference type="NCBI Taxonomy" id="604196"/>
    <lineage>
        <taxon>Eukaryota</taxon>
        <taxon>Fungi</taxon>
        <taxon>Fungi incertae sedis</taxon>
        <taxon>Mucoromycota</taxon>
        <taxon>Mortierellomycotina</taxon>
        <taxon>Mortierellomycetes</taxon>
        <taxon>Mortierellales</taxon>
        <taxon>Mortierellaceae</taxon>
        <taxon>Linnemannia</taxon>
    </lineage>
</organism>
<evidence type="ECO:0000313" key="2">
    <source>
        <dbReference type="EMBL" id="KAG0275753.1"/>
    </source>
</evidence>
<feature type="region of interest" description="Disordered" evidence="1">
    <location>
        <begin position="44"/>
        <end position="80"/>
    </location>
</feature>
<comment type="caution">
    <text evidence="2">The sequence shown here is derived from an EMBL/GenBank/DDBJ whole genome shotgun (WGS) entry which is preliminary data.</text>
</comment>
<sequence>MSRPDIVQATYKANALNSYQPSQSRFIVEESDYEFQAEVNWDHRPPVESQNHLEWPQQYEDPGSPLRFESPPSSLPRLGSVQFDFSTNTTYTITTTTAAAASPSTSPQQQTQQQVREHLTLEGGVLVGVNGSPIFVEDDGVGEM</sequence>
<proteinExistence type="predicted"/>
<reference evidence="2" key="1">
    <citation type="journal article" date="2020" name="Fungal Divers.">
        <title>Resolving the Mortierellaceae phylogeny through synthesis of multi-gene phylogenetics and phylogenomics.</title>
        <authorList>
            <person name="Vandepol N."/>
            <person name="Liber J."/>
            <person name="Desiro A."/>
            <person name="Na H."/>
            <person name="Kennedy M."/>
            <person name="Barry K."/>
            <person name="Grigoriev I.V."/>
            <person name="Miller A.N."/>
            <person name="O'Donnell K."/>
            <person name="Stajich J.E."/>
            <person name="Bonito G."/>
        </authorList>
    </citation>
    <scope>NUCLEOTIDE SEQUENCE</scope>
    <source>
        <strain evidence="2">NRRL 28262</strain>
    </source>
</reference>
<keyword evidence="3" id="KW-1185">Reference proteome</keyword>